<dbReference type="PANTHER" id="PTHR35923:SF2">
    <property type="entry name" value="ENDOGLUCANASE"/>
    <property type="match status" value="1"/>
</dbReference>
<keyword evidence="8" id="KW-0624">Polysaccharide degradation</keyword>
<comment type="similarity">
    <text evidence="9">Belongs to the glycosyl hydrolase 5 (cellulase A) family.</text>
</comment>
<evidence type="ECO:0000256" key="4">
    <source>
        <dbReference type="ARBA" id="ARBA00022801"/>
    </source>
</evidence>
<dbReference type="Proteomes" id="UP000001349">
    <property type="component" value="Chromosome"/>
</dbReference>
<keyword evidence="3 10" id="KW-0732">Signal</keyword>
<dbReference type="PROSITE" id="PS00018">
    <property type="entry name" value="EF_HAND_1"/>
    <property type="match status" value="1"/>
</dbReference>
<dbReference type="GO" id="GO:0030245">
    <property type="term" value="P:cellulose catabolic process"/>
    <property type="evidence" value="ECO:0007669"/>
    <property type="project" value="UniProtKB-KW"/>
</dbReference>
<dbReference type="eggNOG" id="COG2730">
    <property type="taxonomic scope" value="Bacteria"/>
</dbReference>
<dbReference type="InterPro" id="IPR017853">
    <property type="entry name" value="GH"/>
</dbReference>
<keyword evidence="7 9" id="KW-0326">Glycosidase</keyword>
<evidence type="ECO:0000256" key="1">
    <source>
        <dbReference type="ARBA" id="ARBA00000966"/>
    </source>
</evidence>
<evidence type="ECO:0000256" key="5">
    <source>
        <dbReference type="ARBA" id="ARBA00023001"/>
    </source>
</evidence>
<dbReference type="STRING" id="394503.Ccel_2337"/>
<feature type="signal peptide" evidence="10">
    <location>
        <begin position="1"/>
        <end position="27"/>
    </location>
</feature>
<evidence type="ECO:0000313" key="12">
    <source>
        <dbReference type="EMBL" id="ACL76673.1"/>
    </source>
</evidence>
<dbReference type="SMR" id="B8I5D7"/>
<accession>B8I5D7</accession>
<dbReference type="PROSITE" id="PS51766">
    <property type="entry name" value="DOCKERIN"/>
    <property type="match status" value="1"/>
</dbReference>
<evidence type="ECO:0000256" key="7">
    <source>
        <dbReference type="ARBA" id="ARBA00023295"/>
    </source>
</evidence>
<evidence type="ECO:0000313" key="13">
    <source>
        <dbReference type="Proteomes" id="UP000001349"/>
    </source>
</evidence>
<dbReference type="Pfam" id="PF00404">
    <property type="entry name" value="Dockerin_1"/>
    <property type="match status" value="1"/>
</dbReference>
<dbReference type="RefSeq" id="WP_015925765.1">
    <property type="nucleotide sequence ID" value="NC_011898.1"/>
</dbReference>
<protein>
    <recommendedName>
        <fullName evidence="2">cellulase</fullName>
        <ecNumber evidence="2">3.2.1.4</ecNumber>
    </recommendedName>
</protein>
<keyword evidence="4 9" id="KW-0378">Hydrolase</keyword>
<name>B8I5D7_RUMCH</name>
<dbReference type="InterPro" id="IPR001547">
    <property type="entry name" value="Glyco_hydro_5"/>
</dbReference>
<proteinExistence type="inferred from homology"/>
<dbReference type="InterPro" id="IPR036439">
    <property type="entry name" value="Dockerin_dom_sf"/>
</dbReference>
<dbReference type="Gene3D" id="1.10.1330.10">
    <property type="entry name" value="Dockerin domain"/>
    <property type="match status" value="1"/>
</dbReference>
<dbReference type="AlphaFoldDB" id="B8I5D7"/>
<dbReference type="InterPro" id="IPR016134">
    <property type="entry name" value="Dockerin_dom"/>
</dbReference>
<dbReference type="InterPro" id="IPR002105">
    <property type="entry name" value="Dockerin_1_rpt"/>
</dbReference>
<evidence type="ECO:0000256" key="6">
    <source>
        <dbReference type="ARBA" id="ARBA00023277"/>
    </source>
</evidence>
<dbReference type="PANTHER" id="PTHR35923">
    <property type="entry name" value="MAJOR EXTRACELLULAR ENDOGLUCANASE"/>
    <property type="match status" value="1"/>
</dbReference>
<dbReference type="EC" id="3.2.1.4" evidence="2"/>
<keyword evidence="6" id="KW-0119">Carbohydrate metabolism</keyword>
<keyword evidence="13" id="KW-1185">Reference proteome</keyword>
<sequence precursor="true">MKKTISVFLALIMLLTLLIPSVTKVSAAEPGVAESGDDWLHVEGTNIVDKYGNKVWITGANWFGFNCRERMLLDSYHSNIVADIEIVADKGINVVRMPIATDLLYAWSKGEYPASTDTSYNNADLTGLNSFELFNFMLDNFKRVGIKVILDVHSAETDNMGHTYPLWYNGTITEEVFKEAWVWVANHYKNDDTIIGFDLKNEPHTNTGTLKMKSQSAIWDDSTHANNWKRVAQETALAIMKVHPNALIFVEGVEMYPKDGLWNDESFDTSPWTGTNDYYGNWWGGNLRGVKDYPINLGAYQKQLVYSPHDYGPMVFEQEWFKGSFPTCDDATAKKILYEQCWRDNWAYIMENGTSPLLIGEWGGLTEGEDKLLEANKKYLRSMRDYILENKYQLHHTFWCINIDSADTGGLLTRGEGTAFPGGRDLKWNDNKYDNYLYPVLWKNSEGKFIGLDHKIPLGKNGVLLGSPDDEPTINYGDINKDGQIDALDVIALKSYILGINQNIDTQAADLNKDSSIDALDMQILKRYLLGQVTQLPLG</sequence>
<evidence type="ECO:0000259" key="11">
    <source>
        <dbReference type="PROSITE" id="PS51766"/>
    </source>
</evidence>
<dbReference type="InterPro" id="IPR018087">
    <property type="entry name" value="Glyco_hydro_5_CS"/>
</dbReference>
<dbReference type="SUPFAM" id="SSF63446">
    <property type="entry name" value="Type I dockerin domain"/>
    <property type="match status" value="1"/>
</dbReference>
<feature type="chain" id="PRO_5039426389" description="cellulase" evidence="10">
    <location>
        <begin position="28"/>
        <end position="539"/>
    </location>
</feature>
<dbReference type="CAZy" id="GH5">
    <property type="family name" value="Glycoside Hydrolase Family 5"/>
</dbReference>
<organism evidence="12 13">
    <name type="scientific">Ruminiclostridium cellulolyticum (strain ATCC 35319 / DSM 5812 / JCM 6584 / H10)</name>
    <name type="common">Clostridium cellulolyticum</name>
    <dbReference type="NCBI Taxonomy" id="394503"/>
    <lineage>
        <taxon>Bacteria</taxon>
        <taxon>Bacillati</taxon>
        <taxon>Bacillota</taxon>
        <taxon>Clostridia</taxon>
        <taxon>Eubacteriales</taxon>
        <taxon>Oscillospiraceae</taxon>
        <taxon>Ruminiclostridium</taxon>
    </lineage>
</organism>
<evidence type="ECO:0000256" key="8">
    <source>
        <dbReference type="ARBA" id="ARBA00023326"/>
    </source>
</evidence>
<feature type="domain" description="Dockerin" evidence="11">
    <location>
        <begin position="472"/>
        <end position="538"/>
    </location>
</feature>
<evidence type="ECO:0000256" key="10">
    <source>
        <dbReference type="SAM" id="SignalP"/>
    </source>
</evidence>
<dbReference type="InterPro" id="IPR018247">
    <property type="entry name" value="EF_Hand_1_Ca_BS"/>
</dbReference>
<gene>
    <name evidence="12" type="ordered locus">Ccel_2337</name>
</gene>
<dbReference type="PROSITE" id="PS00659">
    <property type="entry name" value="GLYCOSYL_HYDROL_F5"/>
    <property type="match status" value="1"/>
</dbReference>
<dbReference type="EMBL" id="CP001348">
    <property type="protein sequence ID" value="ACL76673.1"/>
    <property type="molecule type" value="Genomic_DNA"/>
</dbReference>
<dbReference type="GO" id="GO:0008810">
    <property type="term" value="F:cellulase activity"/>
    <property type="evidence" value="ECO:0007669"/>
    <property type="project" value="UniProtKB-EC"/>
</dbReference>
<comment type="catalytic activity">
    <reaction evidence="1">
        <text>Endohydrolysis of (1-&gt;4)-beta-D-glucosidic linkages in cellulose, lichenin and cereal beta-D-glucans.</text>
        <dbReference type="EC" id="3.2.1.4"/>
    </reaction>
</comment>
<dbReference type="Pfam" id="PF00150">
    <property type="entry name" value="Cellulase"/>
    <property type="match status" value="1"/>
</dbReference>
<evidence type="ECO:0000256" key="3">
    <source>
        <dbReference type="ARBA" id="ARBA00022729"/>
    </source>
</evidence>
<dbReference type="SUPFAM" id="SSF51445">
    <property type="entry name" value="(Trans)glycosidases"/>
    <property type="match status" value="1"/>
</dbReference>
<dbReference type="PROSITE" id="PS00448">
    <property type="entry name" value="CLOS_CELLULOSOME_RPT"/>
    <property type="match status" value="1"/>
</dbReference>
<evidence type="ECO:0000256" key="9">
    <source>
        <dbReference type="RuleBase" id="RU361153"/>
    </source>
</evidence>
<dbReference type="CDD" id="cd14256">
    <property type="entry name" value="Dockerin_I"/>
    <property type="match status" value="1"/>
</dbReference>
<dbReference type="HOGENOM" id="CLU_020735_2_0_9"/>
<dbReference type="KEGG" id="cce:Ccel_2337"/>
<dbReference type="Gene3D" id="3.20.20.80">
    <property type="entry name" value="Glycosidases"/>
    <property type="match status" value="1"/>
</dbReference>
<evidence type="ECO:0000256" key="2">
    <source>
        <dbReference type="ARBA" id="ARBA00012601"/>
    </source>
</evidence>
<dbReference type="eggNOG" id="COG4447">
    <property type="taxonomic scope" value="Bacteria"/>
</dbReference>
<keyword evidence="5" id="KW-0136">Cellulose degradation</keyword>
<reference evidence="12 13" key="1">
    <citation type="submission" date="2009-01" db="EMBL/GenBank/DDBJ databases">
        <title>Complete sequence of Clostridium cellulolyticum H10.</title>
        <authorList>
            <consortium name="US DOE Joint Genome Institute"/>
            <person name="Lucas S."/>
            <person name="Copeland A."/>
            <person name="Lapidus A."/>
            <person name="Glavina del Rio T."/>
            <person name="Dalin E."/>
            <person name="Tice H."/>
            <person name="Bruce D."/>
            <person name="Goodwin L."/>
            <person name="Pitluck S."/>
            <person name="Chertkov O."/>
            <person name="Saunders E."/>
            <person name="Brettin T."/>
            <person name="Detter J.C."/>
            <person name="Han C."/>
            <person name="Larimer F."/>
            <person name="Land M."/>
            <person name="Hauser L."/>
            <person name="Kyrpides N."/>
            <person name="Ivanova N."/>
            <person name="Zhou J."/>
            <person name="Richardson P."/>
        </authorList>
    </citation>
    <scope>NUCLEOTIDE SEQUENCE [LARGE SCALE GENOMIC DNA]</scope>
    <source>
        <strain evidence="13">ATCC 35319 / DSM 5812 / JCM 6584 / H10</strain>
    </source>
</reference>
<dbReference type="OrthoDB" id="9800475at2"/>